<evidence type="ECO:0000256" key="6">
    <source>
        <dbReference type="ARBA" id="ARBA00024034"/>
    </source>
</evidence>
<evidence type="ECO:0000256" key="8">
    <source>
        <dbReference type="PROSITE-ProRule" id="PRU00266"/>
    </source>
</evidence>
<dbReference type="SUPFAM" id="SSF54768">
    <property type="entry name" value="dsRNA-binding domain-like"/>
    <property type="match status" value="1"/>
</dbReference>
<dbReference type="Pfam" id="PF22892">
    <property type="entry name" value="DSRM_MRPL44"/>
    <property type="match status" value="1"/>
</dbReference>
<name>A0A061B0H6_CYBFA</name>
<dbReference type="AlphaFoldDB" id="A0A061B0H6"/>
<gene>
    <name evidence="11" type="ORF">CYFA0S_10e04588g</name>
</gene>
<dbReference type="CDD" id="cd00593">
    <property type="entry name" value="RIBOc"/>
    <property type="match status" value="1"/>
</dbReference>
<evidence type="ECO:0000259" key="9">
    <source>
        <dbReference type="PROSITE" id="PS50137"/>
    </source>
</evidence>
<dbReference type="GO" id="GO:0004525">
    <property type="term" value="F:ribonuclease III activity"/>
    <property type="evidence" value="ECO:0007669"/>
    <property type="project" value="InterPro"/>
</dbReference>
<keyword evidence="5" id="KW-0687">Ribonucleoprotein</keyword>
<dbReference type="Gene3D" id="3.30.160.20">
    <property type="match status" value="1"/>
</dbReference>
<dbReference type="SUPFAM" id="SSF69065">
    <property type="entry name" value="RNase III domain-like"/>
    <property type="match status" value="1"/>
</dbReference>
<accession>A0A061B0H6</accession>
<dbReference type="VEuPathDB" id="FungiDB:BON22_1332"/>
<comment type="subcellular location">
    <subcellularLocation>
        <location evidence="1">Mitochondrion</location>
    </subcellularLocation>
</comment>
<dbReference type="PhylomeDB" id="A0A061B0H6"/>
<dbReference type="SMART" id="SM00358">
    <property type="entry name" value="DSRM"/>
    <property type="match status" value="1"/>
</dbReference>
<dbReference type="Gene3D" id="1.10.1520.10">
    <property type="entry name" value="Ribonuclease III domain"/>
    <property type="match status" value="1"/>
</dbReference>
<dbReference type="SMART" id="SM00535">
    <property type="entry name" value="RIBOc"/>
    <property type="match status" value="1"/>
</dbReference>
<dbReference type="InterPro" id="IPR044444">
    <property type="entry name" value="Ribosomal_mL44_DSRM_metazoa"/>
</dbReference>
<dbReference type="GO" id="GO:0003725">
    <property type="term" value="F:double-stranded RNA binding"/>
    <property type="evidence" value="ECO:0007669"/>
    <property type="project" value="InterPro"/>
</dbReference>
<evidence type="ECO:0000256" key="1">
    <source>
        <dbReference type="ARBA" id="ARBA00004173"/>
    </source>
</evidence>
<dbReference type="CDD" id="cd19873">
    <property type="entry name" value="DSRM_MRPL3_like"/>
    <property type="match status" value="1"/>
</dbReference>
<dbReference type="PANTHER" id="PTHR11207:SF32">
    <property type="entry name" value="LARGE RIBOSOMAL SUBUNIT PROTEIN ML44"/>
    <property type="match status" value="1"/>
</dbReference>
<dbReference type="InterPro" id="IPR014720">
    <property type="entry name" value="dsRBD_dom"/>
</dbReference>
<dbReference type="GO" id="GO:0005739">
    <property type="term" value="C:mitochondrion"/>
    <property type="evidence" value="ECO:0007669"/>
    <property type="project" value="TreeGrafter"/>
</dbReference>
<evidence type="ECO:0000256" key="5">
    <source>
        <dbReference type="ARBA" id="ARBA00023274"/>
    </source>
</evidence>
<evidence type="ECO:0000256" key="4">
    <source>
        <dbReference type="ARBA" id="ARBA00023128"/>
    </source>
</evidence>
<reference evidence="11" key="1">
    <citation type="journal article" date="2014" name="Genome Announc.">
        <title>Genome sequence of the yeast Cyberlindnera fabianii (Hansenula fabianii).</title>
        <authorList>
            <person name="Freel K.C."/>
            <person name="Sarilar V."/>
            <person name="Neuveglise C."/>
            <person name="Devillers H."/>
            <person name="Friedrich A."/>
            <person name="Schacherer J."/>
        </authorList>
    </citation>
    <scope>NUCLEOTIDE SEQUENCE</scope>
    <source>
        <strain evidence="11">YJS4271</strain>
    </source>
</reference>
<feature type="domain" description="RNase III" evidence="10">
    <location>
        <begin position="48"/>
        <end position="133"/>
    </location>
</feature>
<dbReference type="Pfam" id="PF00636">
    <property type="entry name" value="Ribonuclease_3"/>
    <property type="match status" value="1"/>
</dbReference>
<evidence type="ECO:0000256" key="2">
    <source>
        <dbReference type="ARBA" id="ARBA00022884"/>
    </source>
</evidence>
<dbReference type="GO" id="GO:0003735">
    <property type="term" value="F:structural constituent of ribosome"/>
    <property type="evidence" value="ECO:0007669"/>
    <property type="project" value="TreeGrafter"/>
</dbReference>
<keyword evidence="3" id="KW-0689">Ribosomal protein</keyword>
<feature type="domain" description="DRBM" evidence="9">
    <location>
        <begin position="233"/>
        <end position="303"/>
    </location>
</feature>
<protein>
    <recommendedName>
        <fullName evidence="7">Large ribosomal subunit protein mL44</fullName>
    </recommendedName>
</protein>
<keyword evidence="4" id="KW-0496">Mitochondrion</keyword>
<dbReference type="PANTHER" id="PTHR11207">
    <property type="entry name" value="RIBONUCLEASE III"/>
    <property type="match status" value="1"/>
</dbReference>
<dbReference type="GO" id="GO:0006396">
    <property type="term" value="P:RNA processing"/>
    <property type="evidence" value="ECO:0007669"/>
    <property type="project" value="InterPro"/>
</dbReference>
<evidence type="ECO:0000313" key="11">
    <source>
        <dbReference type="EMBL" id="CDR42990.1"/>
    </source>
</evidence>
<dbReference type="InterPro" id="IPR036389">
    <property type="entry name" value="RNase_III_sf"/>
</dbReference>
<dbReference type="InterPro" id="IPR000999">
    <property type="entry name" value="RNase_III_dom"/>
</dbReference>
<keyword evidence="2 8" id="KW-0694">RNA-binding</keyword>
<proteinExistence type="inferred from homology"/>
<sequence>MNTLQFQSTLTRPLVRFTQKAAFSTSTSLRQEAKRAVTEEEAIKSAPLVALHKRLNLPDSFTYSALARCLTCRSSKTPYTDNFGFNILGKNFLTYYTTEHLLALYPRLPVPVLNTAVASYISADSLTSVGKNLWGIEIDQGSALDKYLNEEPKEYSLGKLRFVPIDQTNESGVTKLTGKKGELDATHAYALAVRSVVGAFYTATKSEEETKKFIHDHILSRKLDVSKMFQFEQPTRELSRLCKRQGLEKPVARLLAENGRNSNSPIFVVAVFSGDQKLGESYGASLKEAKIRASVNALKNWYLYKPVNPTVPSDKNYKVSVIDEGIVIV</sequence>
<dbReference type="EMBL" id="LK052895">
    <property type="protein sequence ID" value="CDR42990.1"/>
    <property type="molecule type" value="Genomic_DNA"/>
</dbReference>
<evidence type="ECO:0000256" key="3">
    <source>
        <dbReference type="ARBA" id="ARBA00022980"/>
    </source>
</evidence>
<dbReference type="InterPro" id="IPR044443">
    <property type="entry name" value="Ribosomal_mL44_DSRM_fung"/>
</dbReference>
<dbReference type="OrthoDB" id="67027at2759"/>
<evidence type="ECO:0000259" key="10">
    <source>
        <dbReference type="PROSITE" id="PS50142"/>
    </source>
</evidence>
<comment type="similarity">
    <text evidence="6">Belongs to the ribonuclease III family. Mitochondrion-specific ribosomal protein mL44 subfamily.</text>
</comment>
<dbReference type="PROSITE" id="PS50142">
    <property type="entry name" value="RNASE_3_2"/>
    <property type="match status" value="1"/>
</dbReference>
<organism evidence="11">
    <name type="scientific">Cyberlindnera fabianii</name>
    <name type="common">Yeast</name>
    <name type="synonym">Hansenula fabianii</name>
    <dbReference type="NCBI Taxonomy" id="36022"/>
    <lineage>
        <taxon>Eukaryota</taxon>
        <taxon>Fungi</taxon>
        <taxon>Dikarya</taxon>
        <taxon>Ascomycota</taxon>
        <taxon>Saccharomycotina</taxon>
        <taxon>Saccharomycetes</taxon>
        <taxon>Phaffomycetales</taxon>
        <taxon>Phaffomycetaceae</taxon>
        <taxon>Cyberlindnera</taxon>
    </lineage>
</organism>
<dbReference type="PROSITE" id="PS50137">
    <property type="entry name" value="DS_RBD"/>
    <property type="match status" value="1"/>
</dbReference>
<evidence type="ECO:0000256" key="7">
    <source>
        <dbReference type="ARBA" id="ARBA00035187"/>
    </source>
</evidence>